<gene>
    <name evidence="2" type="ORF">FPSE_00106</name>
</gene>
<evidence type="ECO:0008006" key="4">
    <source>
        <dbReference type="Google" id="ProtNLM"/>
    </source>
</evidence>
<dbReference type="eggNOG" id="ENOG502SSH2">
    <property type="taxonomic scope" value="Eukaryota"/>
</dbReference>
<keyword evidence="1" id="KW-1133">Transmembrane helix</keyword>
<dbReference type="KEGG" id="fpu:FPSE_00106"/>
<comment type="caution">
    <text evidence="2">The sequence shown here is derived from an EMBL/GenBank/DDBJ whole genome shotgun (WGS) entry which is preliminary data.</text>
</comment>
<dbReference type="AlphaFoldDB" id="K3VUQ7"/>
<dbReference type="OrthoDB" id="5352400at2759"/>
<dbReference type="EMBL" id="AFNW01000004">
    <property type="protein sequence ID" value="EKJ79652.1"/>
    <property type="molecule type" value="Genomic_DNA"/>
</dbReference>
<keyword evidence="3" id="KW-1185">Reference proteome</keyword>
<dbReference type="Proteomes" id="UP000007978">
    <property type="component" value="Chromosome 2"/>
</dbReference>
<keyword evidence="1" id="KW-0472">Membrane</keyword>
<dbReference type="RefSeq" id="XP_009251501.1">
    <property type="nucleotide sequence ID" value="XM_009253226.1"/>
</dbReference>
<organism evidence="2 3">
    <name type="scientific">Fusarium pseudograminearum (strain CS3096)</name>
    <name type="common">Wheat and barley crown-rot fungus</name>
    <dbReference type="NCBI Taxonomy" id="1028729"/>
    <lineage>
        <taxon>Eukaryota</taxon>
        <taxon>Fungi</taxon>
        <taxon>Dikarya</taxon>
        <taxon>Ascomycota</taxon>
        <taxon>Pezizomycotina</taxon>
        <taxon>Sordariomycetes</taxon>
        <taxon>Hypocreomycetidae</taxon>
        <taxon>Hypocreales</taxon>
        <taxon>Nectriaceae</taxon>
        <taxon>Fusarium</taxon>
    </lineage>
</organism>
<proteinExistence type="predicted"/>
<evidence type="ECO:0000256" key="1">
    <source>
        <dbReference type="SAM" id="Phobius"/>
    </source>
</evidence>
<feature type="transmembrane region" description="Helical" evidence="1">
    <location>
        <begin position="12"/>
        <end position="32"/>
    </location>
</feature>
<reference evidence="2 3" key="1">
    <citation type="journal article" date="2012" name="PLoS Pathog.">
        <title>Comparative pathogenomics reveals horizontally acquired novel virulence genes in fungi infecting cereal hosts.</title>
        <authorList>
            <person name="Gardiner D.M."/>
            <person name="McDonald M.C."/>
            <person name="Covarelli L."/>
            <person name="Solomon P.S."/>
            <person name="Rusu A.G."/>
            <person name="Marshall M."/>
            <person name="Kazan K."/>
            <person name="Chakraborty S."/>
            <person name="McDonald B.A."/>
            <person name="Manners J.M."/>
        </authorList>
    </citation>
    <scope>NUCLEOTIDE SEQUENCE [LARGE SCALE GENOMIC DNA]</scope>
    <source>
        <strain evidence="2 3">CS3096</strain>
    </source>
</reference>
<feature type="transmembrane region" description="Helical" evidence="1">
    <location>
        <begin position="75"/>
        <end position="96"/>
    </location>
</feature>
<evidence type="ECO:0000313" key="2">
    <source>
        <dbReference type="EMBL" id="EKJ79652.1"/>
    </source>
</evidence>
<name>K3VUQ7_FUSPC</name>
<feature type="transmembrane region" description="Helical" evidence="1">
    <location>
        <begin position="108"/>
        <end position="124"/>
    </location>
</feature>
<accession>K3VUQ7</accession>
<dbReference type="GeneID" id="20358726"/>
<evidence type="ECO:0000313" key="3">
    <source>
        <dbReference type="Proteomes" id="UP000007978"/>
    </source>
</evidence>
<protein>
    <recommendedName>
        <fullName evidence="4">MARVEL domain-containing protein</fullName>
    </recommendedName>
</protein>
<keyword evidence="1" id="KW-0812">Transmembrane</keyword>
<sequence>MAPSTQTPFALILAEMVVAITAVILFCLEYPVDFRSRLWENGGELGYNSNPNKRIYYYANHLEPPEVPFIWSQSLAASNLAIAMLGLVVFVARTIMSRLRCLPHHINIIYDMILFSLWAIGLAGQTSSDLSDPKHPSPHPWYLTRGCSVSWDRTRGYCHTAQAGFAISIMAGILYGTRLIREIVLVAYASGQRHQSKGLVLNTDDIESSESFYSDGEWESLEQKTSRNSLVLSPVLAFFPSDSESRW</sequence>
<dbReference type="HOGENOM" id="CLU_065434_1_0_1"/>